<dbReference type="PANTHER" id="PTHR15549:SF33">
    <property type="entry name" value="MEMBRANE PROTEIN WSC4, PUTATIVE (AFU_ORTHOLOGUE AFUA_5G09020)-RELATED"/>
    <property type="match status" value="1"/>
</dbReference>
<protein>
    <submittedName>
        <fullName evidence="8">Uncharacterized protein</fullName>
    </submittedName>
</protein>
<evidence type="ECO:0000256" key="1">
    <source>
        <dbReference type="ARBA" id="ARBA00004167"/>
    </source>
</evidence>
<gene>
    <name evidence="8" type="ORF">GRF29_213g25851</name>
</gene>
<feature type="region of interest" description="Disordered" evidence="5">
    <location>
        <begin position="200"/>
        <end position="224"/>
    </location>
</feature>
<evidence type="ECO:0000256" key="5">
    <source>
        <dbReference type="SAM" id="MobiDB-lite"/>
    </source>
</evidence>
<evidence type="ECO:0000256" key="4">
    <source>
        <dbReference type="ARBA" id="ARBA00023136"/>
    </source>
</evidence>
<dbReference type="PANTHER" id="PTHR15549">
    <property type="entry name" value="PAIRED IMMUNOGLOBULIN-LIKE TYPE 2 RECEPTOR"/>
    <property type="match status" value="1"/>
</dbReference>
<evidence type="ECO:0000256" key="7">
    <source>
        <dbReference type="SAM" id="SignalP"/>
    </source>
</evidence>
<dbReference type="EMBL" id="WVTA01000017">
    <property type="protein sequence ID" value="KAK3200800.1"/>
    <property type="molecule type" value="Genomic_DNA"/>
</dbReference>
<organism evidence="8 9">
    <name type="scientific">Pseudopithomyces chartarum</name>
    <dbReference type="NCBI Taxonomy" id="1892770"/>
    <lineage>
        <taxon>Eukaryota</taxon>
        <taxon>Fungi</taxon>
        <taxon>Dikarya</taxon>
        <taxon>Ascomycota</taxon>
        <taxon>Pezizomycotina</taxon>
        <taxon>Dothideomycetes</taxon>
        <taxon>Pleosporomycetidae</taxon>
        <taxon>Pleosporales</taxon>
        <taxon>Massarineae</taxon>
        <taxon>Didymosphaeriaceae</taxon>
        <taxon>Pseudopithomyces</taxon>
    </lineage>
</organism>
<keyword evidence="2 6" id="KW-0812">Transmembrane</keyword>
<accession>A0AAN6LR95</accession>
<keyword evidence="3 6" id="KW-1133">Transmembrane helix</keyword>
<keyword evidence="7" id="KW-0732">Signal</keyword>
<dbReference type="InterPro" id="IPR051694">
    <property type="entry name" value="Immunoregulatory_rcpt-like"/>
</dbReference>
<feature type="region of interest" description="Disordered" evidence="5">
    <location>
        <begin position="124"/>
        <end position="166"/>
    </location>
</feature>
<feature type="signal peptide" evidence="7">
    <location>
        <begin position="1"/>
        <end position="21"/>
    </location>
</feature>
<keyword evidence="4 6" id="KW-0472">Membrane</keyword>
<evidence type="ECO:0000256" key="2">
    <source>
        <dbReference type="ARBA" id="ARBA00022692"/>
    </source>
</evidence>
<evidence type="ECO:0000256" key="3">
    <source>
        <dbReference type="ARBA" id="ARBA00022989"/>
    </source>
</evidence>
<dbReference type="GO" id="GO:0071944">
    <property type="term" value="C:cell periphery"/>
    <property type="evidence" value="ECO:0007669"/>
    <property type="project" value="UniProtKB-ARBA"/>
</dbReference>
<evidence type="ECO:0000313" key="9">
    <source>
        <dbReference type="Proteomes" id="UP001280581"/>
    </source>
</evidence>
<feature type="compositionally biased region" description="Low complexity" evidence="5">
    <location>
        <begin position="124"/>
        <end position="158"/>
    </location>
</feature>
<comment type="subcellular location">
    <subcellularLocation>
        <location evidence="1">Membrane</location>
        <topology evidence="1">Single-pass membrane protein</topology>
    </subcellularLocation>
</comment>
<name>A0AAN6LR95_9PLEO</name>
<keyword evidence="9" id="KW-1185">Reference proteome</keyword>
<sequence>MLAFVLYSLVCLLACISGSLGTDIVTFTDEKCRQSFKALDAVNGYPDGMCEPLEIIGKVETFQVAKLDEGCVVTLYGPNNEKGLSCSSPLKIVAELGKCYNSSWIYYSIDGCLRPASSTPIILPSATPSSQSTLSTSTASTTTTSSSTPSTSSSSATSTPPPDQPSSQTITIIGAIAGTIAICALFIGILLFWLHRRKTRPEPGPPKPPSYELSQERSLSEAGRGSIAVSRRVVPAKEVWAHEAAFEIGRNSYAPPVELPAGRWGEDEKRGSGLIRVHMAR</sequence>
<evidence type="ECO:0000256" key="6">
    <source>
        <dbReference type="SAM" id="Phobius"/>
    </source>
</evidence>
<dbReference type="AlphaFoldDB" id="A0AAN6LR95"/>
<dbReference type="GO" id="GO:0016020">
    <property type="term" value="C:membrane"/>
    <property type="evidence" value="ECO:0007669"/>
    <property type="project" value="UniProtKB-SubCell"/>
</dbReference>
<feature type="transmembrane region" description="Helical" evidence="6">
    <location>
        <begin position="170"/>
        <end position="194"/>
    </location>
</feature>
<proteinExistence type="predicted"/>
<comment type="caution">
    <text evidence="8">The sequence shown here is derived from an EMBL/GenBank/DDBJ whole genome shotgun (WGS) entry which is preliminary data.</text>
</comment>
<feature type="chain" id="PRO_5042959784" evidence="7">
    <location>
        <begin position="22"/>
        <end position="281"/>
    </location>
</feature>
<evidence type="ECO:0000313" key="8">
    <source>
        <dbReference type="EMBL" id="KAK3200800.1"/>
    </source>
</evidence>
<dbReference type="Proteomes" id="UP001280581">
    <property type="component" value="Unassembled WGS sequence"/>
</dbReference>
<reference evidence="8 9" key="1">
    <citation type="submission" date="2021-02" db="EMBL/GenBank/DDBJ databases">
        <title>Genome assembly of Pseudopithomyces chartarum.</title>
        <authorList>
            <person name="Jauregui R."/>
            <person name="Singh J."/>
            <person name="Voisey C."/>
        </authorList>
    </citation>
    <scope>NUCLEOTIDE SEQUENCE [LARGE SCALE GENOMIC DNA]</scope>
    <source>
        <strain evidence="8 9">AGR01</strain>
    </source>
</reference>